<comment type="caution">
    <text evidence="1">The sequence shown here is derived from an EMBL/GenBank/DDBJ whole genome shotgun (WGS) entry which is preliminary data.</text>
</comment>
<dbReference type="AlphaFoldDB" id="A0AA38FT52"/>
<evidence type="ECO:0000313" key="2">
    <source>
        <dbReference type="Proteomes" id="UP000824469"/>
    </source>
</evidence>
<dbReference type="EMBL" id="JAHRHJ020000007">
    <property type="protein sequence ID" value="KAH9309104.1"/>
    <property type="molecule type" value="Genomic_DNA"/>
</dbReference>
<sequence length="150" mass="17157">VVKASDFNGAKQWEMVKEHNEVVQLDFLSLCLEKWCMESLLLCSGPLDDNLVKGIFEEDRRFVGFLLSQDVKAFLALERIPSPVSLKPFPVEELESTFVRFYSCFHRSQLVEPNMEPLPAETTLISPILPFMANPEKETEVLRLPDPSLE</sequence>
<organism evidence="1 2">
    <name type="scientific">Taxus chinensis</name>
    <name type="common">Chinese yew</name>
    <name type="synonym">Taxus wallichiana var. chinensis</name>
    <dbReference type="NCBI Taxonomy" id="29808"/>
    <lineage>
        <taxon>Eukaryota</taxon>
        <taxon>Viridiplantae</taxon>
        <taxon>Streptophyta</taxon>
        <taxon>Embryophyta</taxon>
        <taxon>Tracheophyta</taxon>
        <taxon>Spermatophyta</taxon>
        <taxon>Pinopsida</taxon>
        <taxon>Pinidae</taxon>
        <taxon>Conifers II</taxon>
        <taxon>Cupressales</taxon>
        <taxon>Taxaceae</taxon>
        <taxon>Taxus</taxon>
    </lineage>
</organism>
<accession>A0AA38FT52</accession>
<dbReference type="Proteomes" id="UP000824469">
    <property type="component" value="Unassembled WGS sequence"/>
</dbReference>
<gene>
    <name evidence="1" type="ORF">KI387_037015</name>
</gene>
<name>A0AA38FT52_TAXCH</name>
<keyword evidence="2" id="KW-1185">Reference proteome</keyword>
<evidence type="ECO:0000313" key="1">
    <source>
        <dbReference type="EMBL" id="KAH9309104.1"/>
    </source>
</evidence>
<proteinExistence type="predicted"/>
<protein>
    <submittedName>
        <fullName evidence="1">Uncharacterized protein</fullName>
    </submittedName>
</protein>
<reference evidence="1 2" key="1">
    <citation type="journal article" date="2021" name="Nat. Plants">
        <title>The Taxus genome provides insights into paclitaxel biosynthesis.</title>
        <authorList>
            <person name="Xiong X."/>
            <person name="Gou J."/>
            <person name="Liao Q."/>
            <person name="Li Y."/>
            <person name="Zhou Q."/>
            <person name="Bi G."/>
            <person name="Li C."/>
            <person name="Du R."/>
            <person name="Wang X."/>
            <person name="Sun T."/>
            <person name="Guo L."/>
            <person name="Liang H."/>
            <person name="Lu P."/>
            <person name="Wu Y."/>
            <person name="Zhang Z."/>
            <person name="Ro D.K."/>
            <person name="Shang Y."/>
            <person name="Huang S."/>
            <person name="Yan J."/>
        </authorList>
    </citation>
    <scope>NUCLEOTIDE SEQUENCE [LARGE SCALE GENOMIC DNA]</scope>
    <source>
        <strain evidence="1">Ta-2019</strain>
    </source>
</reference>
<feature type="non-terminal residue" evidence="1">
    <location>
        <position position="1"/>
    </location>
</feature>